<feature type="transmembrane region" description="Helical" evidence="1">
    <location>
        <begin position="258"/>
        <end position="282"/>
    </location>
</feature>
<feature type="transmembrane region" description="Helical" evidence="1">
    <location>
        <begin position="510"/>
        <end position="528"/>
    </location>
</feature>
<accession>A0AAJ6YCY8</accession>
<reference evidence="4" key="1">
    <citation type="submission" date="2025-08" db="UniProtKB">
        <authorList>
            <consortium name="RefSeq"/>
        </authorList>
    </citation>
    <scope>IDENTIFICATION</scope>
</reference>
<dbReference type="GeneID" id="105360400"/>
<feature type="transmembrane region" description="Helical" evidence="1">
    <location>
        <begin position="302"/>
        <end position="320"/>
    </location>
</feature>
<feature type="transmembrane region" description="Helical" evidence="1">
    <location>
        <begin position="362"/>
        <end position="383"/>
    </location>
</feature>
<feature type="domain" description="Nose resistant-to-fluoxetine protein N-terminal" evidence="2">
    <location>
        <begin position="17"/>
        <end position="142"/>
    </location>
</feature>
<proteinExistence type="predicted"/>
<evidence type="ECO:0000313" key="4">
    <source>
        <dbReference type="RefSeq" id="XP_011495596.1"/>
    </source>
</evidence>
<keyword evidence="3" id="KW-1185">Reference proteome</keyword>
<dbReference type="PANTHER" id="PTHR11161:SF0">
    <property type="entry name" value="O-ACYLTRANSFERASE LIKE PROTEIN"/>
    <property type="match status" value="1"/>
</dbReference>
<evidence type="ECO:0000256" key="1">
    <source>
        <dbReference type="SAM" id="Phobius"/>
    </source>
</evidence>
<dbReference type="InterPro" id="IPR002656">
    <property type="entry name" value="Acyl_transf_3_dom"/>
</dbReference>
<protein>
    <submittedName>
        <fullName evidence="4">Nose resistant to fluoxetine protein 6-like</fullName>
    </submittedName>
</protein>
<keyword evidence="1" id="KW-1133">Transmembrane helix</keyword>
<dbReference type="RefSeq" id="XP_011495596.1">
    <property type="nucleotide sequence ID" value="XM_011497294.1"/>
</dbReference>
<dbReference type="InterPro" id="IPR052728">
    <property type="entry name" value="O2_lipid_transport_reg"/>
</dbReference>
<dbReference type="Proteomes" id="UP000695007">
    <property type="component" value="Unplaced"/>
</dbReference>
<dbReference type="Pfam" id="PF01757">
    <property type="entry name" value="Acyl_transf_3"/>
    <property type="match status" value="1"/>
</dbReference>
<keyword evidence="1" id="KW-0472">Membrane</keyword>
<dbReference type="SMART" id="SM00703">
    <property type="entry name" value="NRF"/>
    <property type="match status" value="1"/>
</dbReference>
<feature type="transmembrane region" description="Helical" evidence="1">
    <location>
        <begin position="390"/>
        <end position="410"/>
    </location>
</feature>
<dbReference type="Pfam" id="PF20146">
    <property type="entry name" value="NRF"/>
    <property type="match status" value="1"/>
</dbReference>
<keyword evidence="1" id="KW-0812">Transmembrane</keyword>
<dbReference type="InterPro" id="IPR006621">
    <property type="entry name" value="Nose-resist-to-fluoxetine_N"/>
</dbReference>
<feature type="transmembrane region" description="Helical" evidence="1">
    <location>
        <begin position="152"/>
        <end position="175"/>
    </location>
</feature>
<dbReference type="PANTHER" id="PTHR11161">
    <property type="entry name" value="O-ACYLTRANSFERASE"/>
    <property type="match status" value="1"/>
</dbReference>
<dbReference type="GO" id="GO:0016747">
    <property type="term" value="F:acyltransferase activity, transferring groups other than amino-acyl groups"/>
    <property type="evidence" value="ECO:0007669"/>
    <property type="project" value="InterPro"/>
</dbReference>
<sequence>MKRDPISIYNDNQTTVSEVCNRDLQLLKKAIFQQQLWALKMLDASSKIPSGILQGNIIDLGTFDECIASQGQFHNVEFHGRYCMYTFGIANITTIQLHPKLSICVPSSCTEDDIKNFINNTINSIEKLKDFQVSVKSVTCSAINQKIWNLELIAYTSVFVVFVGFLIISTICDIFHSISYDGKSNSSLLRHLTSFSLRRSIHGIFSTNIKEGNLSIIYGIRFLSMAWVIIGHTFLTNTGTAVVNMIDVSKLLITWEYIYVYTAPFAVDTFFALSGLLMTYMFLKQIRKQKTFNIPMYYLHRYLRLTPAIIATLVIATIFVPKLASGPHWQIASGSVCRKNWWYFLFYIQNLMGSHQECLQHLWYVAVDMQLFIISPIILYPLYKKPKIGLAITGLLLIISLAVTAAIIAINRYPMASVKLSDFSPELTAKMFSDVYNKPYTRGGPWLIGILFGYEIVNKHRRLNKSFAWIGWFFTTGIFAICIFGTRYFVAEDYEYDVVLETIFSTVSRPLWGFAICWLIYASTYNNAGIIKTILSWKVFIPLSRLSYCMYLIHAVIQNAENAFARTSVYFSHYGLWNNFFGNLSMSFLASIFICLLFESPTIILERMLFRRKRESQAQLQDNLRSIDVENSEKKF</sequence>
<dbReference type="AlphaFoldDB" id="A0AAJ6YCY8"/>
<dbReference type="KEGG" id="csol:105360400"/>
<feature type="transmembrane region" description="Helical" evidence="1">
    <location>
        <begin position="222"/>
        <end position="246"/>
    </location>
</feature>
<evidence type="ECO:0000313" key="3">
    <source>
        <dbReference type="Proteomes" id="UP000695007"/>
    </source>
</evidence>
<organism evidence="3 4">
    <name type="scientific">Ceratosolen solmsi marchali</name>
    <dbReference type="NCBI Taxonomy" id="326594"/>
    <lineage>
        <taxon>Eukaryota</taxon>
        <taxon>Metazoa</taxon>
        <taxon>Ecdysozoa</taxon>
        <taxon>Arthropoda</taxon>
        <taxon>Hexapoda</taxon>
        <taxon>Insecta</taxon>
        <taxon>Pterygota</taxon>
        <taxon>Neoptera</taxon>
        <taxon>Endopterygota</taxon>
        <taxon>Hymenoptera</taxon>
        <taxon>Apocrita</taxon>
        <taxon>Proctotrupomorpha</taxon>
        <taxon>Chalcidoidea</taxon>
        <taxon>Agaonidae</taxon>
        <taxon>Agaoninae</taxon>
        <taxon>Ceratosolen</taxon>
    </lineage>
</organism>
<feature type="transmembrane region" description="Helical" evidence="1">
    <location>
        <begin position="440"/>
        <end position="457"/>
    </location>
</feature>
<gene>
    <name evidence="4" type="primary">LOC105360400</name>
</gene>
<feature type="transmembrane region" description="Helical" evidence="1">
    <location>
        <begin position="469"/>
        <end position="490"/>
    </location>
</feature>
<feature type="transmembrane region" description="Helical" evidence="1">
    <location>
        <begin position="540"/>
        <end position="560"/>
    </location>
</feature>
<evidence type="ECO:0000259" key="2">
    <source>
        <dbReference type="SMART" id="SM00703"/>
    </source>
</evidence>
<feature type="transmembrane region" description="Helical" evidence="1">
    <location>
        <begin position="580"/>
        <end position="605"/>
    </location>
</feature>
<name>A0AAJ6YCY8_9HYME</name>